<dbReference type="InterPro" id="IPR036396">
    <property type="entry name" value="Cyt_P450_sf"/>
</dbReference>
<dbReference type="OrthoDB" id="2789670at2759"/>
<accession>A0A9N9TM01</accession>
<evidence type="ECO:0000313" key="15">
    <source>
        <dbReference type="EMBL" id="CAG9858086.1"/>
    </source>
</evidence>
<evidence type="ECO:0000256" key="5">
    <source>
        <dbReference type="ARBA" id="ARBA00022617"/>
    </source>
</evidence>
<dbReference type="GO" id="GO:0016705">
    <property type="term" value="F:oxidoreductase activity, acting on paired donors, with incorporation or reduction of molecular oxygen"/>
    <property type="evidence" value="ECO:0007669"/>
    <property type="project" value="InterPro"/>
</dbReference>
<dbReference type="InterPro" id="IPR017972">
    <property type="entry name" value="Cyt_P450_CS"/>
</dbReference>
<evidence type="ECO:0000256" key="11">
    <source>
        <dbReference type="ARBA" id="ARBA00023033"/>
    </source>
</evidence>
<evidence type="ECO:0000256" key="4">
    <source>
        <dbReference type="ARBA" id="ARBA00010617"/>
    </source>
</evidence>
<proteinExistence type="inferred from homology"/>
<name>A0A9N9TM01_PHYSR</name>
<dbReference type="AlphaFoldDB" id="A0A9N9TM01"/>
<evidence type="ECO:0000256" key="14">
    <source>
        <dbReference type="RuleBase" id="RU000461"/>
    </source>
</evidence>
<protein>
    <recommendedName>
        <fullName evidence="17">Cytochrome P450</fullName>
    </recommendedName>
</protein>
<evidence type="ECO:0000256" key="6">
    <source>
        <dbReference type="ARBA" id="ARBA00022723"/>
    </source>
</evidence>
<dbReference type="InterPro" id="IPR001128">
    <property type="entry name" value="Cyt_P450"/>
</dbReference>
<dbReference type="GO" id="GO:0005506">
    <property type="term" value="F:iron ion binding"/>
    <property type="evidence" value="ECO:0007669"/>
    <property type="project" value="InterPro"/>
</dbReference>
<dbReference type="GO" id="GO:0005789">
    <property type="term" value="C:endoplasmic reticulum membrane"/>
    <property type="evidence" value="ECO:0007669"/>
    <property type="project" value="UniProtKB-SubCell"/>
</dbReference>
<keyword evidence="5 13" id="KW-0349">Heme</keyword>
<organism evidence="15 16">
    <name type="scientific">Phyllotreta striolata</name>
    <name type="common">Striped flea beetle</name>
    <name type="synonym">Crioceris striolata</name>
    <dbReference type="NCBI Taxonomy" id="444603"/>
    <lineage>
        <taxon>Eukaryota</taxon>
        <taxon>Metazoa</taxon>
        <taxon>Ecdysozoa</taxon>
        <taxon>Arthropoda</taxon>
        <taxon>Hexapoda</taxon>
        <taxon>Insecta</taxon>
        <taxon>Pterygota</taxon>
        <taxon>Neoptera</taxon>
        <taxon>Endopterygota</taxon>
        <taxon>Coleoptera</taxon>
        <taxon>Polyphaga</taxon>
        <taxon>Cucujiformia</taxon>
        <taxon>Chrysomeloidea</taxon>
        <taxon>Chrysomelidae</taxon>
        <taxon>Galerucinae</taxon>
        <taxon>Alticini</taxon>
        <taxon>Phyllotreta</taxon>
    </lineage>
</organism>
<feature type="binding site" description="axial binding residue" evidence="13">
    <location>
        <position position="469"/>
    </location>
    <ligand>
        <name>heme</name>
        <dbReference type="ChEBI" id="CHEBI:30413"/>
    </ligand>
    <ligandPart>
        <name>Fe</name>
        <dbReference type="ChEBI" id="CHEBI:18248"/>
    </ligandPart>
</feature>
<evidence type="ECO:0000256" key="10">
    <source>
        <dbReference type="ARBA" id="ARBA00023004"/>
    </source>
</evidence>
<keyword evidence="10 13" id="KW-0408">Iron</keyword>
<evidence type="ECO:0000256" key="1">
    <source>
        <dbReference type="ARBA" id="ARBA00001971"/>
    </source>
</evidence>
<comment type="cofactor">
    <cofactor evidence="1 13">
        <name>heme</name>
        <dbReference type="ChEBI" id="CHEBI:30413"/>
    </cofactor>
</comment>
<dbReference type="PANTHER" id="PTHR24292">
    <property type="entry name" value="CYTOCHROME P450"/>
    <property type="match status" value="1"/>
</dbReference>
<evidence type="ECO:0000256" key="9">
    <source>
        <dbReference type="ARBA" id="ARBA00023002"/>
    </source>
</evidence>
<keyword evidence="16" id="KW-1185">Reference proteome</keyword>
<dbReference type="PROSITE" id="PS00086">
    <property type="entry name" value="CYTOCHROME_P450"/>
    <property type="match status" value="1"/>
</dbReference>
<keyword evidence="12" id="KW-0472">Membrane</keyword>
<sequence>MAEWLRDYYNTVQEKFFGLYVFDEPFFVVKDPEIAKNGNSLPSKFYSNSLFSNNTVQEKFLGLYVFDEPFFIVKDPKIAKNFLLLQLFTRKFYSNSPFSNNTVQEKFLGLYVFDEPFFVVKDPEIAKNITIRDFQHFTDRQVSGPSHDVLQQNFLFFQKSDVWKSARTKVTPAFTAGKMKAMYHLIDASGRDLSRWLETNAGPVEAKELAAKYSTNVIAKCAFGIDPECFVRAKPMFREMGRRFFDFSWRNGFCQTLYFLKPRWVDRLKIDFVDGTSLKYFAGVFLDTLNSRVDDVKHNDFIDLLKELRKKEPFNDDQKLAGVAIQIFMAGFEPTASTIAFTMYEFSLNKEVQDKAREEVLGVLEKYNGEITYEAAKDCTYLDMCMKETIRKYPVLPFLDRACTENYKVPGTDVLIEKGTAVIIPMYGFQMDEQYFPDPYKYDPERFREKIDSDKGLIYMPFGEGPRICPGERFGLLTAKLAIMYTIRKFEIEKCERTPERVEFEPKSFLFQSKVGLYINFKTLN</sequence>
<dbReference type="Pfam" id="PF00067">
    <property type="entry name" value="p450"/>
    <property type="match status" value="1"/>
</dbReference>
<dbReference type="PRINTS" id="PR00385">
    <property type="entry name" value="P450"/>
</dbReference>
<dbReference type="EMBL" id="OU900108">
    <property type="protein sequence ID" value="CAG9858086.1"/>
    <property type="molecule type" value="Genomic_DNA"/>
</dbReference>
<evidence type="ECO:0000256" key="3">
    <source>
        <dbReference type="ARBA" id="ARBA00004406"/>
    </source>
</evidence>
<dbReference type="SUPFAM" id="SSF48264">
    <property type="entry name" value="Cytochrome P450"/>
    <property type="match status" value="1"/>
</dbReference>
<dbReference type="PRINTS" id="PR00463">
    <property type="entry name" value="EP450I"/>
</dbReference>
<evidence type="ECO:0000313" key="16">
    <source>
        <dbReference type="Proteomes" id="UP001153712"/>
    </source>
</evidence>
<dbReference type="GO" id="GO:0004497">
    <property type="term" value="F:monooxygenase activity"/>
    <property type="evidence" value="ECO:0007669"/>
    <property type="project" value="UniProtKB-KW"/>
</dbReference>
<evidence type="ECO:0000256" key="8">
    <source>
        <dbReference type="ARBA" id="ARBA00022848"/>
    </source>
</evidence>
<gene>
    <name evidence="15" type="ORF">PHYEVI_LOCUS4477</name>
</gene>
<evidence type="ECO:0008006" key="17">
    <source>
        <dbReference type="Google" id="ProtNLM"/>
    </source>
</evidence>
<dbReference type="InterPro" id="IPR050476">
    <property type="entry name" value="Insect_CytP450_Detox"/>
</dbReference>
<dbReference type="Gene3D" id="1.10.630.10">
    <property type="entry name" value="Cytochrome P450"/>
    <property type="match status" value="1"/>
</dbReference>
<dbReference type="FunFam" id="1.10.630.10:FF:000042">
    <property type="entry name" value="Cytochrome P450"/>
    <property type="match status" value="1"/>
</dbReference>
<keyword evidence="11 14" id="KW-0503">Monooxygenase</keyword>
<keyword evidence="8" id="KW-0492">Microsome</keyword>
<dbReference type="CDD" id="cd11056">
    <property type="entry name" value="CYP6-like"/>
    <property type="match status" value="1"/>
</dbReference>
<evidence type="ECO:0000256" key="12">
    <source>
        <dbReference type="ARBA" id="ARBA00023136"/>
    </source>
</evidence>
<keyword evidence="9 14" id="KW-0560">Oxidoreductase</keyword>
<comment type="subcellular location">
    <subcellularLocation>
        <location evidence="3">Endoplasmic reticulum membrane</location>
        <topology evidence="3">Peripheral membrane protein</topology>
    </subcellularLocation>
    <subcellularLocation>
        <location evidence="2">Microsome membrane</location>
        <topology evidence="2">Peripheral membrane protein</topology>
    </subcellularLocation>
</comment>
<reference evidence="15" key="1">
    <citation type="submission" date="2022-01" db="EMBL/GenBank/DDBJ databases">
        <authorList>
            <person name="King R."/>
        </authorList>
    </citation>
    <scope>NUCLEOTIDE SEQUENCE</scope>
</reference>
<keyword evidence="6 13" id="KW-0479">Metal-binding</keyword>
<dbReference type="PANTHER" id="PTHR24292:SF45">
    <property type="entry name" value="CYTOCHROME P450 6G1-RELATED"/>
    <property type="match status" value="1"/>
</dbReference>
<evidence type="ECO:0000256" key="2">
    <source>
        <dbReference type="ARBA" id="ARBA00004174"/>
    </source>
</evidence>
<evidence type="ECO:0000256" key="7">
    <source>
        <dbReference type="ARBA" id="ARBA00022824"/>
    </source>
</evidence>
<keyword evidence="7" id="KW-0256">Endoplasmic reticulum</keyword>
<dbReference type="GO" id="GO:0020037">
    <property type="term" value="F:heme binding"/>
    <property type="evidence" value="ECO:0007669"/>
    <property type="project" value="InterPro"/>
</dbReference>
<comment type="similarity">
    <text evidence="4 14">Belongs to the cytochrome P450 family.</text>
</comment>
<dbReference type="InterPro" id="IPR002401">
    <property type="entry name" value="Cyt_P450_E_grp-I"/>
</dbReference>
<dbReference type="Proteomes" id="UP001153712">
    <property type="component" value="Chromosome 15"/>
</dbReference>
<evidence type="ECO:0000256" key="13">
    <source>
        <dbReference type="PIRSR" id="PIRSR602401-1"/>
    </source>
</evidence>